<feature type="domain" description="Exoribonuclease phosphorolytic" evidence="7">
    <location>
        <begin position="32"/>
        <end position="166"/>
    </location>
</feature>
<evidence type="ECO:0000313" key="10">
    <source>
        <dbReference type="Proteomes" id="UP000683360"/>
    </source>
</evidence>
<keyword evidence="4" id="KW-0963">Cytoplasm</keyword>
<dbReference type="GO" id="GO:0034475">
    <property type="term" value="P:U4 snRNA 3'-end processing"/>
    <property type="evidence" value="ECO:0007669"/>
    <property type="project" value="TreeGrafter"/>
</dbReference>
<dbReference type="PANTHER" id="PTHR11097">
    <property type="entry name" value="EXOSOME COMPLEX EXONUCLEASE RIBOSOMAL RNA PROCESSING PROTEIN"/>
    <property type="match status" value="1"/>
</dbReference>
<dbReference type="InterPro" id="IPR036345">
    <property type="entry name" value="ExoRNase_PH_dom2_sf"/>
</dbReference>
<dbReference type="GO" id="GO:0005730">
    <property type="term" value="C:nucleolus"/>
    <property type="evidence" value="ECO:0007669"/>
    <property type="project" value="UniProtKB-SubCell"/>
</dbReference>
<dbReference type="Pfam" id="PF01138">
    <property type="entry name" value="RNase_PH"/>
    <property type="match status" value="1"/>
</dbReference>
<dbReference type="GO" id="GO:0071035">
    <property type="term" value="P:nuclear polyadenylation-dependent rRNA catabolic process"/>
    <property type="evidence" value="ECO:0007669"/>
    <property type="project" value="TreeGrafter"/>
</dbReference>
<gene>
    <name evidence="9" type="ORF">MEDL_27507</name>
</gene>
<protein>
    <recommendedName>
        <fullName evidence="6">Ribosomal RNA-processing protein 42</fullName>
    </recommendedName>
</protein>
<evidence type="ECO:0000313" key="9">
    <source>
        <dbReference type="EMBL" id="CAG2213592.1"/>
    </source>
</evidence>
<dbReference type="InterPro" id="IPR001247">
    <property type="entry name" value="ExoRNase_PH_dom1"/>
</dbReference>
<dbReference type="GO" id="GO:0000176">
    <property type="term" value="C:nuclear exosome (RNase complex)"/>
    <property type="evidence" value="ECO:0007669"/>
    <property type="project" value="TreeGrafter"/>
</dbReference>
<keyword evidence="10" id="KW-1185">Reference proteome</keyword>
<dbReference type="GO" id="GO:0034476">
    <property type="term" value="P:U5 snRNA 3'-end processing"/>
    <property type="evidence" value="ECO:0007669"/>
    <property type="project" value="TreeGrafter"/>
</dbReference>
<dbReference type="PANTHER" id="PTHR11097:SF8">
    <property type="entry name" value="EXOSOME COMPLEX COMPONENT RRP42"/>
    <property type="match status" value="1"/>
</dbReference>
<sequence>MVDALLSDAEKVFIIHGIQDNCREDGRGCEDYRHMTLETGVVSNTSGSSRVRLANTDILVGIKAELGTPAPDKDDKGRLEFFVDCSANATPEFEGRGGEELASEISNMLIRVYDCPGCVDLQKLCIIPKQQCWILYIDILLLECGGNLFDAASVAVKAALFDLKIPRVTVTQDEGHVELEISDDPYDVQTVDVKSSPCIVTLSKIGHCHVVDASQKEEACCLARLMLGVSEHGTITGMKKEGSGSLDPSSIDDMLDTGKRVGIALNKSLLESLEEEQRQGKKERSYWFPSVTESFELYDFIFELKAEGLRATMKTIQCSVS</sequence>
<accession>A0A8S3S3J0</accession>
<dbReference type="InterPro" id="IPR020568">
    <property type="entry name" value="Ribosomal_Su5_D2-typ_SF"/>
</dbReference>
<dbReference type="Pfam" id="PF03725">
    <property type="entry name" value="RNase_PH_C"/>
    <property type="match status" value="1"/>
</dbReference>
<dbReference type="Proteomes" id="UP000683360">
    <property type="component" value="Unassembled WGS sequence"/>
</dbReference>
<dbReference type="SUPFAM" id="SSF54211">
    <property type="entry name" value="Ribosomal protein S5 domain 2-like"/>
    <property type="match status" value="1"/>
</dbReference>
<evidence type="ECO:0000256" key="3">
    <source>
        <dbReference type="ARBA" id="ARBA00006678"/>
    </source>
</evidence>
<organism evidence="9 10">
    <name type="scientific">Mytilus edulis</name>
    <name type="common">Blue mussel</name>
    <dbReference type="NCBI Taxonomy" id="6550"/>
    <lineage>
        <taxon>Eukaryota</taxon>
        <taxon>Metazoa</taxon>
        <taxon>Spiralia</taxon>
        <taxon>Lophotrochozoa</taxon>
        <taxon>Mollusca</taxon>
        <taxon>Bivalvia</taxon>
        <taxon>Autobranchia</taxon>
        <taxon>Pteriomorphia</taxon>
        <taxon>Mytilida</taxon>
        <taxon>Mytiloidea</taxon>
        <taxon>Mytilidae</taxon>
        <taxon>Mytilinae</taxon>
        <taxon>Mytilus</taxon>
    </lineage>
</organism>
<dbReference type="EMBL" id="CAJPWZ010001370">
    <property type="protein sequence ID" value="CAG2213592.1"/>
    <property type="molecule type" value="Genomic_DNA"/>
</dbReference>
<dbReference type="GO" id="GO:0016075">
    <property type="term" value="P:rRNA catabolic process"/>
    <property type="evidence" value="ECO:0007669"/>
    <property type="project" value="TreeGrafter"/>
</dbReference>
<dbReference type="GO" id="GO:0000177">
    <property type="term" value="C:cytoplasmic exosome (RNase complex)"/>
    <property type="evidence" value="ECO:0007669"/>
    <property type="project" value="TreeGrafter"/>
</dbReference>
<dbReference type="GO" id="GO:0071038">
    <property type="term" value="P:TRAMP-dependent tRNA surveillance pathway"/>
    <property type="evidence" value="ECO:0007669"/>
    <property type="project" value="TreeGrafter"/>
</dbReference>
<dbReference type="AlphaFoldDB" id="A0A8S3S3J0"/>
<dbReference type="SUPFAM" id="SSF55666">
    <property type="entry name" value="Ribonuclease PH domain 2-like"/>
    <property type="match status" value="1"/>
</dbReference>
<evidence type="ECO:0000256" key="1">
    <source>
        <dbReference type="ARBA" id="ARBA00004496"/>
    </source>
</evidence>
<dbReference type="GO" id="GO:0035925">
    <property type="term" value="F:mRNA 3'-UTR AU-rich region binding"/>
    <property type="evidence" value="ECO:0007669"/>
    <property type="project" value="TreeGrafter"/>
</dbReference>
<evidence type="ECO:0000256" key="2">
    <source>
        <dbReference type="ARBA" id="ARBA00004604"/>
    </source>
</evidence>
<dbReference type="GO" id="GO:0034473">
    <property type="term" value="P:U1 snRNA 3'-end processing"/>
    <property type="evidence" value="ECO:0007669"/>
    <property type="project" value="TreeGrafter"/>
</dbReference>
<dbReference type="GO" id="GO:0071028">
    <property type="term" value="P:nuclear mRNA surveillance"/>
    <property type="evidence" value="ECO:0007669"/>
    <property type="project" value="TreeGrafter"/>
</dbReference>
<dbReference type="Gene3D" id="3.30.230.70">
    <property type="entry name" value="GHMP Kinase, N-terminal domain"/>
    <property type="match status" value="1"/>
</dbReference>
<dbReference type="InterPro" id="IPR050590">
    <property type="entry name" value="Exosome_comp_Rrp42_subfam"/>
</dbReference>
<evidence type="ECO:0000256" key="5">
    <source>
        <dbReference type="ARBA" id="ARBA00022835"/>
    </source>
</evidence>
<evidence type="ECO:0000256" key="6">
    <source>
        <dbReference type="ARBA" id="ARBA00042523"/>
    </source>
</evidence>
<comment type="caution">
    <text evidence="9">The sequence shown here is derived from an EMBL/GenBank/DDBJ whole genome shotgun (WGS) entry which is preliminary data.</text>
</comment>
<reference evidence="9" key="1">
    <citation type="submission" date="2021-03" db="EMBL/GenBank/DDBJ databases">
        <authorList>
            <person name="Bekaert M."/>
        </authorList>
    </citation>
    <scope>NUCLEOTIDE SEQUENCE</scope>
</reference>
<feature type="domain" description="Exoribonuclease phosphorolytic" evidence="8">
    <location>
        <begin position="197"/>
        <end position="260"/>
    </location>
</feature>
<dbReference type="InterPro" id="IPR015847">
    <property type="entry name" value="ExoRNase_PH_dom2"/>
</dbReference>
<comment type="similarity">
    <text evidence="3">Belongs to the RNase PH family.</text>
</comment>
<proteinExistence type="inferred from homology"/>
<evidence type="ECO:0000259" key="8">
    <source>
        <dbReference type="Pfam" id="PF03725"/>
    </source>
</evidence>
<dbReference type="InterPro" id="IPR027408">
    <property type="entry name" value="PNPase/RNase_PH_dom_sf"/>
</dbReference>
<dbReference type="OrthoDB" id="272245at2759"/>
<name>A0A8S3S3J0_MYTED</name>
<evidence type="ECO:0000256" key="4">
    <source>
        <dbReference type="ARBA" id="ARBA00022490"/>
    </source>
</evidence>
<dbReference type="GO" id="GO:0000467">
    <property type="term" value="P:exonucleolytic trimming to generate mature 3'-end of 5.8S rRNA from tricistronic rRNA transcript (SSU-rRNA, 5.8S rRNA, LSU-rRNA)"/>
    <property type="evidence" value="ECO:0007669"/>
    <property type="project" value="TreeGrafter"/>
</dbReference>
<keyword evidence="5" id="KW-0271">Exosome</keyword>
<evidence type="ECO:0000259" key="7">
    <source>
        <dbReference type="Pfam" id="PF01138"/>
    </source>
</evidence>
<dbReference type="CDD" id="cd11367">
    <property type="entry name" value="RNase_PH_RRP42"/>
    <property type="match status" value="1"/>
</dbReference>
<comment type="subcellular location">
    <subcellularLocation>
        <location evidence="1">Cytoplasm</location>
    </subcellularLocation>
    <subcellularLocation>
        <location evidence="2">Nucleus</location>
        <location evidence="2">Nucleolus</location>
    </subcellularLocation>
</comment>